<dbReference type="InterPro" id="IPR000160">
    <property type="entry name" value="GGDEF_dom"/>
</dbReference>
<dbReference type="SMART" id="SM00267">
    <property type="entry name" value="GGDEF"/>
    <property type="match status" value="1"/>
</dbReference>
<dbReference type="RefSeq" id="WP_098002394.1">
    <property type="nucleotide sequence ID" value="NZ_AP022563.1"/>
</dbReference>
<name>A0A7I7K4V5_9MYCO</name>
<dbReference type="InterPro" id="IPR013655">
    <property type="entry name" value="PAS_fold_3"/>
</dbReference>
<keyword evidence="4 7" id="KW-1133">Transmembrane helix</keyword>
<proteinExistence type="predicted"/>
<evidence type="ECO:0000256" key="6">
    <source>
        <dbReference type="SAM" id="MobiDB-lite"/>
    </source>
</evidence>
<keyword evidence="2" id="KW-1003">Cell membrane</keyword>
<dbReference type="CDD" id="cd00130">
    <property type="entry name" value="PAS"/>
    <property type="match status" value="1"/>
</dbReference>
<evidence type="ECO:0000313" key="9">
    <source>
        <dbReference type="Proteomes" id="UP000467006"/>
    </source>
</evidence>
<dbReference type="OrthoDB" id="23692at2"/>
<gene>
    <name evidence="8" type="ORF">MDUV_34940</name>
</gene>
<accession>A0A7I7K4V5</accession>
<dbReference type="FunFam" id="3.30.70.270:FF:000001">
    <property type="entry name" value="Diguanylate cyclase domain protein"/>
    <property type="match status" value="1"/>
</dbReference>
<dbReference type="GO" id="GO:0052621">
    <property type="term" value="F:diguanylate cyclase activity"/>
    <property type="evidence" value="ECO:0007669"/>
    <property type="project" value="TreeGrafter"/>
</dbReference>
<dbReference type="GO" id="GO:0043709">
    <property type="term" value="P:cell adhesion involved in single-species biofilm formation"/>
    <property type="evidence" value="ECO:0007669"/>
    <property type="project" value="TreeGrafter"/>
</dbReference>
<dbReference type="InterPro" id="IPR007895">
    <property type="entry name" value="MASE1"/>
</dbReference>
<dbReference type="InterPro" id="IPR050469">
    <property type="entry name" value="Diguanylate_Cyclase"/>
</dbReference>
<feature type="transmembrane region" description="Helical" evidence="7">
    <location>
        <begin position="238"/>
        <end position="255"/>
    </location>
</feature>
<feature type="transmembrane region" description="Helical" evidence="7">
    <location>
        <begin position="35"/>
        <end position="53"/>
    </location>
</feature>
<evidence type="ECO:0000256" key="5">
    <source>
        <dbReference type="ARBA" id="ARBA00023136"/>
    </source>
</evidence>
<dbReference type="CDD" id="cd01949">
    <property type="entry name" value="GGDEF"/>
    <property type="match status" value="1"/>
</dbReference>
<dbReference type="PANTHER" id="PTHR45138:SF9">
    <property type="entry name" value="DIGUANYLATE CYCLASE DGCM-RELATED"/>
    <property type="match status" value="1"/>
</dbReference>
<dbReference type="SUPFAM" id="SSF55073">
    <property type="entry name" value="Nucleotide cyclase"/>
    <property type="match status" value="1"/>
</dbReference>
<dbReference type="Pfam" id="PF05231">
    <property type="entry name" value="MASE1"/>
    <property type="match status" value="1"/>
</dbReference>
<dbReference type="AlphaFoldDB" id="A0A7I7K4V5"/>
<keyword evidence="5 7" id="KW-0472">Membrane</keyword>
<dbReference type="Proteomes" id="UP000467006">
    <property type="component" value="Chromosome"/>
</dbReference>
<feature type="transmembrane region" description="Helical" evidence="7">
    <location>
        <begin position="293"/>
        <end position="311"/>
    </location>
</feature>
<dbReference type="Pfam" id="PF08447">
    <property type="entry name" value="PAS_3"/>
    <property type="match status" value="1"/>
</dbReference>
<keyword evidence="3 7" id="KW-0812">Transmembrane</keyword>
<dbReference type="NCBIfam" id="TIGR00254">
    <property type="entry name" value="GGDEF"/>
    <property type="match status" value="1"/>
</dbReference>
<dbReference type="InterPro" id="IPR035965">
    <property type="entry name" value="PAS-like_dom_sf"/>
</dbReference>
<dbReference type="Gene3D" id="3.30.70.270">
    <property type="match status" value="1"/>
</dbReference>
<evidence type="ECO:0000256" key="7">
    <source>
        <dbReference type="SAM" id="Phobius"/>
    </source>
</evidence>
<dbReference type="InterPro" id="IPR043128">
    <property type="entry name" value="Rev_trsase/Diguanyl_cyclase"/>
</dbReference>
<dbReference type="GO" id="GO:0005886">
    <property type="term" value="C:plasma membrane"/>
    <property type="evidence" value="ECO:0007669"/>
    <property type="project" value="UniProtKB-SubCell"/>
</dbReference>
<dbReference type="PANTHER" id="PTHR45138">
    <property type="entry name" value="REGULATORY COMPONENTS OF SENSORY TRANSDUCTION SYSTEM"/>
    <property type="match status" value="1"/>
</dbReference>
<protein>
    <submittedName>
        <fullName evidence="8">Uncharacterized protein</fullName>
    </submittedName>
</protein>
<dbReference type="EMBL" id="AP022563">
    <property type="protein sequence ID" value="BBX18634.1"/>
    <property type="molecule type" value="Genomic_DNA"/>
</dbReference>
<dbReference type="KEGG" id="mdu:MDUV_34940"/>
<feature type="transmembrane region" description="Helical" evidence="7">
    <location>
        <begin position="82"/>
        <end position="101"/>
    </location>
</feature>
<comment type="subcellular location">
    <subcellularLocation>
        <location evidence="1">Cell membrane</location>
        <topology evidence="1">Multi-pass membrane protein</topology>
    </subcellularLocation>
</comment>
<dbReference type="Gene3D" id="3.30.450.20">
    <property type="entry name" value="PAS domain"/>
    <property type="match status" value="1"/>
</dbReference>
<feature type="region of interest" description="Disordered" evidence="6">
    <location>
        <begin position="622"/>
        <end position="644"/>
    </location>
</feature>
<organism evidence="8 9">
    <name type="scientific">Mycolicibacterium duvalii</name>
    <dbReference type="NCBI Taxonomy" id="39688"/>
    <lineage>
        <taxon>Bacteria</taxon>
        <taxon>Bacillati</taxon>
        <taxon>Actinomycetota</taxon>
        <taxon>Actinomycetes</taxon>
        <taxon>Mycobacteriales</taxon>
        <taxon>Mycobacteriaceae</taxon>
        <taxon>Mycolicibacterium</taxon>
    </lineage>
</organism>
<evidence type="ECO:0000256" key="2">
    <source>
        <dbReference type="ARBA" id="ARBA00022475"/>
    </source>
</evidence>
<evidence type="ECO:0000256" key="4">
    <source>
        <dbReference type="ARBA" id="ARBA00022989"/>
    </source>
</evidence>
<reference evidence="8 9" key="1">
    <citation type="journal article" date="2019" name="Emerg. Microbes Infect.">
        <title>Comprehensive subspecies identification of 175 nontuberculous mycobacteria species based on 7547 genomic profiles.</title>
        <authorList>
            <person name="Matsumoto Y."/>
            <person name="Kinjo T."/>
            <person name="Motooka D."/>
            <person name="Nabeya D."/>
            <person name="Jung N."/>
            <person name="Uechi K."/>
            <person name="Horii T."/>
            <person name="Iida T."/>
            <person name="Fujita J."/>
            <person name="Nakamura S."/>
        </authorList>
    </citation>
    <scope>NUCLEOTIDE SEQUENCE [LARGE SCALE GENOMIC DNA]</scope>
    <source>
        <strain evidence="8 9">JCM 6396</strain>
    </source>
</reference>
<dbReference type="SUPFAM" id="SSF55785">
    <property type="entry name" value="PYP-like sensor domain (PAS domain)"/>
    <property type="match status" value="1"/>
</dbReference>
<feature type="transmembrane region" description="Helical" evidence="7">
    <location>
        <begin position="143"/>
        <end position="161"/>
    </location>
</feature>
<dbReference type="GO" id="GO:1902201">
    <property type="term" value="P:negative regulation of bacterial-type flagellum-dependent cell motility"/>
    <property type="evidence" value="ECO:0007669"/>
    <property type="project" value="TreeGrafter"/>
</dbReference>
<feature type="transmembrane region" description="Helical" evidence="7">
    <location>
        <begin position="213"/>
        <end position="232"/>
    </location>
</feature>
<evidence type="ECO:0000256" key="1">
    <source>
        <dbReference type="ARBA" id="ARBA00004651"/>
    </source>
</evidence>
<evidence type="ECO:0000256" key="3">
    <source>
        <dbReference type="ARBA" id="ARBA00022692"/>
    </source>
</evidence>
<feature type="transmembrane region" description="Helical" evidence="7">
    <location>
        <begin position="107"/>
        <end position="123"/>
    </location>
</feature>
<dbReference type="InterPro" id="IPR000014">
    <property type="entry name" value="PAS"/>
</dbReference>
<feature type="transmembrane region" description="Helical" evidence="7">
    <location>
        <begin position="181"/>
        <end position="201"/>
    </location>
</feature>
<dbReference type="PROSITE" id="PS50887">
    <property type="entry name" value="GGDEF"/>
    <property type="match status" value="1"/>
</dbReference>
<dbReference type="InterPro" id="IPR029787">
    <property type="entry name" value="Nucleotide_cyclase"/>
</dbReference>
<feature type="compositionally biased region" description="Basic and acidic residues" evidence="6">
    <location>
        <begin position="629"/>
        <end position="644"/>
    </location>
</feature>
<evidence type="ECO:0000313" key="8">
    <source>
        <dbReference type="EMBL" id="BBX18634.1"/>
    </source>
</evidence>
<dbReference type="Pfam" id="PF00990">
    <property type="entry name" value="GGDEF"/>
    <property type="match status" value="1"/>
</dbReference>
<sequence length="644" mass="70065">MSSSARPLAAGFAGGWARLRARLFAADLFPSWWPLLAWAVAVGVTSFSMRWLATLDGRTFTVAWPAAALQLVALLTTRPRHWPAYLAAFALCQYVPAWLLLGQRPDLAALSTFAAVVLAASVLHSDQDWVRGRSDSLHSWRRFVLYGVVLGPLLAAVIGAASLALDQQGDVDAQSLLTAGLMWYLTEAVGIAFLAPVLLRWRRYWRRYTTRQLLTGFGFSLLMVALGALAVIESSFVLLILSAVPALLVLIEFGIAAAFWQMAVGATIILSATLVGDGPFAENHPYTTAMIQAQVFLLAGYAMVVLVAAALEERNRLSALDHASHEVYDLVADLTGDLVIVVDDRGDVLHHAFTGHSTLNLSGDRIARAQWESEVHPDDVRVIADHWASTRTGPSQPFRIRSRDGSWCWFVMHSRRSRHGLSAAVLRDVTLEREVQESLTDMAHTDALTGLANRRGLSQRAREVWLRALETDQPLTALFIDVDHFKAYNDHFGHQAGDACLREVAEVLQNLADADTCVSARYGGEEFAVVLAGCDGPYTFAAGLASAIRALAIGHPATPCGVVTVSIGVATVHPRDEVRYSRVDPDVDDAVATLLDRADRALYSAKSGGRDRIALAPDARVSVGQQVHRPGEPAREVAGRRHDE</sequence>
<keyword evidence="9" id="KW-1185">Reference proteome</keyword>